<comment type="caution">
    <text evidence="1">The sequence shown here is derived from an EMBL/GenBank/DDBJ whole genome shotgun (WGS) entry which is preliminary data.</text>
</comment>
<reference evidence="2" key="1">
    <citation type="journal article" date="2023" name="Front. Plant Sci.">
        <title>Chromosomal-level genome assembly of Melastoma candidum provides insights into trichome evolution.</title>
        <authorList>
            <person name="Zhong Y."/>
            <person name="Wu W."/>
            <person name="Sun C."/>
            <person name="Zou P."/>
            <person name="Liu Y."/>
            <person name="Dai S."/>
            <person name="Zhou R."/>
        </authorList>
    </citation>
    <scope>NUCLEOTIDE SEQUENCE [LARGE SCALE GENOMIC DNA]</scope>
</reference>
<gene>
    <name evidence="1" type="ORF">MLD38_007966</name>
</gene>
<proteinExistence type="predicted"/>
<protein>
    <submittedName>
        <fullName evidence="1">Uncharacterized protein</fullName>
    </submittedName>
</protein>
<accession>A0ACB9RVW2</accession>
<dbReference type="Proteomes" id="UP001057402">
    <property type="component" value="Chromosome 3"/>
</dbReference>
<evidence type="ECO:0000313" key="1">
    <source>
        <dbReference type="EMBL" id="KAI4381951.1"/>
    </source>
</evidence>
<name>A0ACB9RVW2_9MYRT</name>
<dbReference type="EMBL" id="CM042882">
    <property type="protein sequence ID" value="KAI4381951.1"/>
    <property type="molecule type" value="Genomic_DNA"/>
</dbReference>
<sequence>MATFFRPSPSILTPSDSINPVASRSTWPAHLSLRSSDLLTSPDETGASVNTAAIGRQPVSRTQPAVGCFTEEKAKQMRRKTAEGYSFHDVMYHSAIASRLATDVSCRSLRYE</sequence>
<evidence type="ECO:0000313" key="2">
    <source>
        <dbReference type="Proteomes" id="UP001057402"/>
    </source>
</evidence>
<organism evidence="1 2">
    <name type="scientific">Melastoma candidum</name>
    <dbReference type="NCBI Taxonomy" id="119954"/>
    <lineage>
        <taxon>Eukaryota</taxon>
        <taxon>Viridiplantae</taxon>
        <taxon>Streptophyta</taxon>
        <taxon>Embryophyta</taxon>
        <taxon>Tracheophyta</taxon>
        <taxon>Spermatophyta</taxon>
        <taxon>Magnoliopsida</taxon>
        <taxon>eudicotyledons</taxon>
        <taxon>Gunneridae</taxon>
        <taxon>Pentapetalae</taxon>
        <taxon>rosids</taxon>
        <taxon>malvids</taxon>
        <taxon>Myrtales</taxon>
        <taxon>Melastomataceae</taxon>
        <taxon>Melastomatoideae</taxon>
        <taxon>Melastomateae</taxon>
        <taxon>Melastoma</taxon>
    </lineage>
</organism>
<keyword evidence="2" id="KW-1185">Reference proteome</keyword>